<dbReference type="EMBL" id="JACHEW010000002">
    <property type="protein sequence ID" value="MBB6015198.1"/>
    <property type="molecule type" value="Genomic_DNA"/>
</dbReference>
<gene>
    <name evidence="2" type="ORF">HNQ04_000427</name>
</gene>
<evidence type="ECO:0000313" key="2">
    <source>
        <dbReference type="EMBL" id="MBB6015198.1"/>
    </source>
</evidence>
<accession>A0ABR6NMD7</accession>
<evidence type="ECO:0000313" key="3">
    <source>
        <dbReference type="Proteomes" id="UP000629870"/>
    </source>
</evidence>
<dbReference type="Proteomes" id="UP000629870">
    <property type="component" value="Unassembled WGS sequence"/>
</dbReference>
<feature type="region of interest" description="Disordered" evidence="1">
    <location>
        <begin position="36"/>
        <end position="63"/>
    </location>
</feature>
<organism evidence="2 3">
    <name type="scientific">Deinococcus radiopugnans ATCC 19172</name>
    <dbReference type="NCBI Taxonomy" id="585398"/>
    <lineage>
        <taxon>Bacteria</taxon>
        <taxon>Thermotogati</taxon>
        <taxon>Deinococcota</taxon>
        <taxon>Deinococci</taxon>
        <taxon>Deinococcales</taxon>
        <taxon>Deinococcaceae</taxon>
        <taxon>Deinococcus</taxon>
    </lineage>
</organism>
<name>A0ABR6NMD7_9DEIO</name>
<proteinExistence type="predicted"/>
<evidence type="ECO:0000256" key="1">
    <source>
        <dbReference type="SAM" id="MobiDB-lite"/>
    </source>
</evidence>
<keyword evidence="3" id="KW-1185">Reference proteome</keyword>
<protein>
    <recommendedName>
        <fullName evidence="4">META domain-containing protein</fullName>
    </recommendedName>
</protein>
<comment type="caution">
    <text evidence="2">The sequence shown here is derived from an EMBL/GenBank/DDBJ whole genome shotgun (WGS) entry which is preliminary data.</text>
</comment>
<evidence type="ECO:0008006" key="4">
    <source>
        <dbReference type="Google" id="ProtNLM"/>
    </source>
</evidence>
<reference evidence="2 3" key="1">
    <citation type="submission" date="2020-08" db="EMBL/GenBank/DDBJ databases">
        <title>Genomic Encyclopedia of Type Strains, Phase IV (KMG-IV): sequencing the most valuable type-strain genomes for metagenomic binning, comparative biology and taxonomic classification.</title>
        <authorList>
            <person name="Goeker M."/>
        </authorList>
    </citation>
    <scope>NUCLEOTIDE SEQUENCE [LARGE SCALE GENOMIC DNA]</scope>
    <source>
        <strain evidence="2 3">DSM 12027</strain>
    </source>
</reference>
<dbReference type="RefSeq" id="WP_249038916.1">
    <property type="nucleotide sequence ID" value="NZ_JACHEW010000002.1"/>
</dbReference>
<sequence>MDPLKGRLGRYDGNWKAFLGSKRLDDLYQTETLGTLPPQGPMPALAQIPVTAGPAQPSTSPARGSFNGTWLLIGAVPGPLPQARDWSQPATLRPDAAWPLMNVGFQDRFKGRYLLMLDLPAPPAGCQRQSLKLEGQFDTAGGVLKFRDTARTLTTECTGASKAGAVTAETKAQCQMVTASLPAAQQASIYTQCLAALSSAGGETTRTTQQQPLETHTYRYRRYDLHLSTDERDGSNHLLFLEDERGQVYVYRRS</sequence>